<dbReference type="Pfam" id="PF04226">
    <property type="entry name" value="Transgly_assoc"/>
    <property type="match status" value="1"/>
</dbReference>
<evidence type="ECO:0000256" key="5">
    <source>
        <dbReference type="ARBA" id="ARBA00022989"/>
    </source>
</evidence>
<feature type="transmembrane region" description="Helical" evidence="7">
    <location>
        <begin position="63"/>
        <end position="81"/>
    </location>
</feature>
<evidence type="ECO:0000313" key="9">
    <source>
        <dbReference type="Proteomes" id="UP000377798"/>
    </source>
</evidence>
<evidence type="ECO:0000313" key="8">
    <source>
        <dbReference type="EMBL" id="VFB17144.1"/>
    </source>
</evidence>
<organism evidence="8 9">
    <name type="scientific">Urinicoccus massiliensis</name>
    <dbReference type="NCBI Taxonomy" id="1723382"/>
    <lineage>
        <taxon>Bacteria</taxon>
        <taxon>Bacillati</taxon>
        <taxon>Bacillota</taxon>
        <taxon>Tissierellia</taxon>
        <taxon>Tissierellales</taxon>
        <taxon>Peptoniphilaceae</taxon>
        <taxon>Urinicoccus</taxon>
    </lineage>
</organism>
<reference evidence="8 9" key="1">
    <citation type="submission" date="2019-02" db="EMBL/GenBank/DDBJ databases">
        <authorList>
            <consortium name="Pathogen Informatics"/>
        </authorList>
    </citation>
    <scope>NUCLEOTIDE SEQUENCE [LARGE SCALE GENOMIC DNA]</scope>
    <source>
        <strain evidence="8 9">3012STDY7089603</strain>
    </source>
</reference>
<dbReference type="PANTHER" id="PTHR33884">
    <property type="entry name" value="UPF0410 PROTEIN YMGE"/>
    <property type="match status" value="1"/>
</dbReference>
<dbReference type="Proteomes" id="UP000377798">
    <property type="component" value="Unassembled WGS sequence"/>
</dbReference>
<evidence type="ECO:0000256" key="7">
    <source>
        <dbReference type="SAM" id="Phobius"/>
    </source>
</evidence>
<keyword evidence="5 7" id="KW-1133">Transmembrane helix</keyword>
<evidence type="ECO:0000256" key="6">
    <source>
        <dbReference type="ARBA" id="ARBA00023136"/>
    </source>
</evidence>
<gene>
    <name evidence="8" type="ORF">NCTC13150_01729</name>
</gene>
<dbReference type="RefSeq" id="WP_009430401.1">
    <property type="nucleotide sequence ID" value="NZ_CAACYI010000001.1"/>
</dbReference>
<evidence type="ECO:0000256" key="3">
    <source>
        <dbReference type="ARBA" id="ARBA00022475"/>
    </source>
</evidence>
<comment type="similarity">
    <text evidence="2">Belongs to the UPF0410 family.</text>
</comment>
<proteinExistence type="inferred from homology"/>
<sequence>MGIISWIIFGAIAGWLASKVTGDDPNMGAGANIIVGIIGSFIGGFIGTNIFHFGKVSGFNLSSFLIAIAGSVILLLILGAIRKHK</sequence>
<accession>A0A8H2QYV5</accession>
<keyword evidence="4 7" id="KW-0812">Transmembrane</keyword>
<keyword evidence="3" id="KW-1003">Cell membrane</keyword>
<dbReference type="AlphaFoldDB" id="A0A8H2QYV5"/>
<evidence type="ECO:0000256" key="1">
    <source>
        <dbReference type="ARBA" id="ARBA00004651"/>
    </source>
</evidence>
<comment type="subcellular location">
    <subcellularLocation>
        <location evidence="1">Cell membrane</location>
        <topology evidence="1">Multi-pass membrane protein</topology>
    </subcellularLocation>
</comment>
<name>A0A8H2QYV5_9FIRM</name>
<keyword evidence="9" id="KW-1185">Reference proteome</keyword>
<evidence type="ECO:0000256" key="4">
    <source>
        <dbReference type="ARBA" id="ARBA00022692"/>
    </source>
</evidence>
<feature type="transmembrane region" description="Helical" evidence="7">
    <location>
        <begin position="32"/>
        <end position="51"/>
    </location>
</feature>
<keyword evidence="6 7" id="KW-0472">Membrane</keyword>
<dbReference type="InterPro" id="IPR007341">
    <property type="entry name" value="Transgly_assoc"/>
</dbReference>
<evidence type="ECO:0000256" key="2">
    <source>
        <dbReference type="ARBA" id="ARBA00011006"/>
    </source>
</evidence>
<comment type="caution">
    <text evidence="8">The sequence shown here is derived from an EMBL/GenBank/DDBJ whole genome shotgun (WGS) entry which is preliminary data.</text>
</comment>
<dbReference type="EMBL" id="CAACYI010000001">
    <property type="protein sequence ID" value="VFB17144.1"/>
    <property type="molecule type" value="Genomic_DNA"/>
</dbReference>
<dbReference type="PANTHER" id="PTHR33884:SF3">
    <property type="entry name" value="UPF0410 PROTEIN YMGE"/>
    <property type="match status" value="1"/>
</dbReference>
<dbReference type="GO" id="GO:0005886">
    <property type="term" value="C:plasma membrane"/>
    <property type="evidence" value="ECO:0007669"/>
    <property type="project" value="UniProtKB-SubCell"/>
</dbReference>
<protein>
    <submittedName>
        <fullName evidence="8">Transglycosylase associated protein</fullName>
    </submittedName>
</protein>